<proteinExistence type="predicted"/>
<evidence type="ECO:0000313" key="2">
    <source>
        <dbReference type="Proteomes" id="UP000092876"/>
    </source>
</evidence>
<evidence type="ECO:0000313" key="1">
    <source>
        <dbReference type="EMBL" id="SBS66639.1"/>
    </source>
</evidence>
<sequence>MFIRFIASMEEEKRLQHTHGIITQAQMMLVDGLILYEYHQVHIKEIFTQLNESLPCPPFHSKSWPDNAISWFLDSSVKHISLMYELKYILEEYDTKVATLHYSDVGTILYRDDFQVVAKSSLL</sequence>
<dbReference type="AlphaFoldDB" id="A0A1C3IZ05"/>
<reference evidence="2" key="1">
    <citation type="submission" date="2016-06" db="EMBL/GenBank/DDBJ databases">
        <authorList>
            <person name="Rodrigo-Torres Lidia"/>
            <person name="Arahal R.David."/>
        </authorList>
    </citation>
    <scope>NUCLEOTIDE SEQUENCE [LARGE SCALE GENOMIC DNA]</scope>
    <source>
        <strain evidence="2">CECT 7223</strain>
    </source>
</reference>
<accession>A0A1C3IZ05</accession>
<gene>
    <name evidence="1" type="ORF">VAT7223_03281</name>
</gene>
<name>A0A1C3IZ05_9VIBR</name>
<protein>
    <submittedName>
        <fullName evidence="1">Uncharacterized protein</fullName>
    </submittedName>
</protein>
<dbReference type="RefSeq" id="WP_017082573.1">
    <property type="nucleotide sequence ID" value="NZ_AP025460.1"/>
</dbReference>
<dbReference type="Proteomes" id="UP000092876">
    <property type="component" value="Unassembled WGS sequence"/>
</dbReference>
<dbReference type="EMBL" id="FLQP01000049">
    <property type="protein sequence ID" value="SBS66639.1"/>
    <property type="molecule type" value="Genomic_DNA"/>
</dbReference>
<organism evidence="1 2">
    <name type="scientific">Vibrio atlanticus</name>
    <dbReference type="NCBI Taxonomy" id="693153"/>
    <lineage>
        <taxon>Bacteria</taxon>
        <taxon>Pseudomonadati</taxon>
        <taxon>Pseudomonadota</taxon>
        <taxon>Gammaproteobacteria</taxon>
        <taxon>Vibrionales</taxon>
        <taxon>Vibrionaceae</taxon>
        <taxon>Vibrio</taxon>
    </lineage>
</organism>
<dbReference type="GeneID" id="94231611"/>